<dbReference type="Pfam" id="PF08240">
    <property type="entry name" value="ADH_N"/>
    <property type="match status" value="1"/>
</dbReference>
<evidence type="ECO:0000259" key="1">
    <source>
        <dbReference type="SMART" id="SM00829"/>
    </source>
</evidence>
<dbReference type="Gene3D" id="3.40.50.720">
    <property type="entry name" value="NAD(P)-binding Rossmann-like Domain"/>
    <property type="match status" value="1"/>
</dbReference>
<proteinExistence type="predicted"/>
<dbReference type="STRING" id="1037660.A0A066WFR1"/>
<comment type="caution">
    <text evidence="2">The sequence shown here is derived from an EMBL/GenBank/DDBJ whole genome shotgun (WGS) entry which is preliminary data.</text>
</comment>
<dbReference type="OMA" id="WIEYHEQ"/>
<dbReference type="GeneID" id="25262273"/>
<dbReference type="InterPro" id="IPR036291">
    <property type="entry name" value="NAD(P)-bd_dom_sf"/>
</dbReference>
<evidence type="ECO:0000313" key="2">
    <source>
        <dbReference type="EMBL" id="KDN52641.1"/>
    </source>
</evidence>
<feature type="domain" description="Enoyl reductase (ER)" evidence="1">
    <location>
        <begin position="8"/>
        <end position="351"/>
    </location>
</feature>
<dbReference type="EMBL" id="JMSN01000008">
    <property type="protein sequence ID" value="KDN52641.1"/>
    <property type="molecule type" value="Genomic_DNA"/>
</dbReference>
<dbReference type="SUPFAM" id="SSF50129">
    <property type="entry name" value="GroES-like"/>
    <property type="match status" value="1"/>
</dbReference>
<dbReference type="RefSeq" id="XP_013245480.1">
    <property type="nucleotide sequence ID" value="XM_013390026.1"/>
</dbReference>
<dbReference type="AlphaFoldDB" id="A0A066WFR1"/>
<accession>A0A066WFR1</accession>
<dbReference type="PANTHER" id="PTHR45348:SF2">
    <property type="entry name" value="ZINC-TYPE ALCOHOL DEHYDROGENASE-LIKE PROTEIN C2E1P3.01"/>
    <property type="match status" value="1"/>
</dbReference>
<dbReference type="SMART" id="SM00829">
    <property type="entry name" value="PKS_ER"/>
    <property type="match status" value="1"/>
</dbReference>
<gene>
    <name evidence="2" type="ORF">K437DRAFT_220288</name>
</gene>
<sequence length="362" mass="38728">MSSPPKMQAVRTVDVHQSNVELVDTPKPGQGEILICTKAVTLNPTDWKHVAFISPSGVTVGCDFAGIVEGLGPGVSNGLKKGDRVSGFVHGGKYPNKGSFAEFLTAKAAGVMKIPDALSDAEAASMGIAGETAVQALFQRLNVKAPSSSITSIPQITKDSPKLLVWAGSTSVGQYAIQLGTIAGYYVITTASPKNHKLVKSLGAQEAHDYKDESVPEAISKAHPDLNIALDCISENGTQSFCARSLGTSGGKIAVLLAPDKNARELRNDVQIIHTLIYSSLGDEFSYGKRVYDRAEVATDFEWMKLWLDGDKGLLHHLFAKGLLKSNKIKHMDGGIQSIHEGMKYMRESKVSAEKLAYTISA</sequence>
<dbReference type="GO" id="GO:0016651">
    <property type="term" value="F:oxidoreductase activity, acting on NAD(P)H"/>
    <property type="evidence" value="ECO:0007669"/>
    <property type="project" value="InterPro"/>
</dbReference>
<dbReference type="OrthoDB" id="10257049at2759"/>
<keyword evidence="3" id="KW-1185">Reference proteome</keyword>
<dbReference type="InterPro" id="IPR013149">
    <property type="entry name" value="ADH-like_C"/>
</dbReference>
<dbReference type="HOGENOM" id="CLU_026673_16_1_1"/>
<dbReference type="InterPro" id="IPR047122">
    <property type="entry name" value="Trans-enoyl_RdTase-like"/>
</dbReference>
<evidence type="ECO:0000313" key="3">
    <source>
        <dbReference type="Proteomes" id="UP000027361"/>
    </source>
</evidence>
<organism evidence="2 3">
    <name type="scientific">Tilletiaria anomala (strain ATCC 24038 / CBS 436.72 / UBC 951)</name>
    <dbReference type="NCBI Taxonomy" id="1037660"/>
    <lineage>
        <taxon>Eukaryota</taxon>
        <taxon>Fungi</taxon>
        <taxon>Dikarya</taxon>
        <taxon>Basidiomycota</taxon>
        <taxon>Ustilaginomycotina</taxon>
        <taxon>Exobasidiomycetes</taxon>
        <taxon>Georgefischeriales</taxon>
        <taxon>Tilletiariaceae</taxon>
        <taxon>Tilletiaria</taxon>
    </lineage>
</organism>
<dbReference type="CDD" id="cd08249">
    <property type="entry name" value="enoyl_reductase_like"/>
    <property type="match status" value="1"/>
</dbReference>
<protein>
    <submittedName>
        <fullName evidence="2">GroES-like protein</fullName>
    </submittedName>
</protein>
<name>A0A066WFR1_TILAU</name>
<dbReference type="InterPro" id="IPR011032">
    <property type="entry name" value="GroES-like_sf"/>
</dbReference>
<dbReference type="PANTHER" id="PTHR45348">
    <property type="entry name" value="HYPOTHETICAL OXIDOREDUCTASE (EUROFUNG)"/>
    <property type="match status" value="1"/>
</dbReference>
<dbReference type="InParanoid" id="A0A066WFR1"/>
<dbReference type="Pfam" id="PF00107">
    <property type="entry name" value="ADH_zinc_N"/>
    <property type="match status" value="1"/>
</dbReference>
<dbReference type="InterPro" id="IPR013154">
    <property type="entry name" value="ADH-like_N"/>
</dbReference>
<reference evidence="2 3" key="1">
    <citation type="submission" date="2014-05" db="EMBL/GenBank/DDBJ databases">
        <title>Draft genome sequence of a rare smut relative, Tilletiaria anomala UBC 951.</title>
        <authorList>
            <consortium name="DOE Joint Genome Institute"/>
            <person name="Toome M."/>
            <person name="Kuo A."/>
            <person name="Henrissat B."/>
            <person name="Lipzen A."/>
            <person name="Tritt A."/>
            <person name="Yoshinaga Y."/>
            <person name="Zane M."/>
            <person name="Barry K."/>
            <person name="Grigoriev I.V."/>
            <person name="Spatafora J.W."/>
            <person name="Aimea M.C."/>
        </authorList>
    </citation>
    <scope>NUCLEOTIDE SEQUENCE [LARGE SCALE GENOMIC DNA]</scope>
    <source>
        <strain evidence="2 3">UBC 951</strain>
    </source>
</reference>
<dbReference type="InterPro" id="IPR020843">
    <property type="entry name" value="ER"/>
</dbReference>
<dbReference type="Gene3D" id="3.90.180.10">
    <property type="entry name" value="Medium-chain alcohol dehydrogenases, catalytic domain"/>
    <property type="match status" value="1"/>
</dbReference>
<dbReference type="FunCoup" id="A0A066WFR1">
    <property type="interactions" value="9"/>
</dbReference>
<dbReference type="SUPFAM" id="SSF51735">
    <property type="entry name" value="NAD(P)-binding Rossmann-fold domains"/>
    <property type="match status" value="1"/>
</dbReference>
<dbReference type="Proteomes" id="UP000027361">
    <property type="component" value="Unassembled WGS sequence"/>
</dbReference>